<dbReference type="PROSITE" id="PS50005">
    <property type="entry name" value="TPR"/>
    <property type="match status" value="1"/>
</dbReference>
<gene>
    <name evidence="2" type="ORF">AAX29_01814</name>
</gene>
<comment type="caution">
    <text evidence="2">The sequence shown here is derived from an EMBL/GenBank/DDBJ whole genome shotgun (WGS) entry which is preliminary data.</text>
</comment>
<dbReference type="InterPro" id="IPR011990">
    <property type="entry name" value="TPR-like_helical_dom_sf"/>
</dbReference>
<organism evidence="2 3">
    <name type="scientific">Aliarcobacter thereius</name>
    <dbReference type="NCBI Taxonomy" id="544718"/>
    <lineage>
        <taxon>Bacteria</taxon>
        <taxon>Pseudomonadati</taxon>
        <taxon>Campylobacterota</taxon>
        <taxon>Epsilonproteobacteria</taxon>
        <taxon>Campylobacterales</taxon>
        <taxon>Arcobacteraceae</taxon>
        <taxon>Aliarcobacter</taxon>
    </lineage>
</organism>
<sequence length="293" mass="34698">MKKIILCTLITCHLMASNFGFSWDDREITNEDNFIFEYKDYNNYAYLRNDSTKYLFDIFREDGDVKKVKVIFFDENTKMLTILVGATNTLKASYSNSCDGINSILYNIFFYKIYNNFPLKILLNDIDLTGHDGELMCQRTVFPYKTEEDLRNRFNKLEISKQLILNSLIEFLKSNYSEKYNSLFTFKESSFNLETLKLILNDIPISQKALTQYNDIAYYLHQADANEEAIFLLEKIIEKYPNRIVAYLNLADAYIAINDKEKAKKNYKRYVELMKQDNKEEKIPKRVLEFLEN</sequence>
<reference evidence="3" key="1">
    <citation type="submission" date="2015-05" db="EMBL/GenBank/DDBJ databases">
        <authorList>
            <person name="Rovetto F."/>
            <person name="Cocolin L."/>
            <person name="Illeghems K."/>
            <person name="Van Nieuwerburgh F."/>
            <person name="Houf K."/>
        </authorList>
    </citation>
    <scope>NUCLEOTIDE SEQUENCE [LARGE SCALE GENOMIC DNA]</scope>
    <source>
        <strain evidence="3">DU22</strain>
    </source>
</reference>
<dbReference type="RefSeq" id="WP_066187358.1">
    <property type="nucleotide sequence ID" value="NZ_LCUJ01000009.1"/>
</dbReference>
<evidence type="ECO:0000313" key="2">
    <source>
        <dbReference type="EMBL" id="OCL97661.1"/>
    </source>
</evidence>
<dbReference type="Proteomes" id="UP000093281">
    <property type="component" value="Unassembled WGS sequence"/>
</dbReference>
<dbReference type="AlphaFoldDB" id="A0A1C0B545"/>
<dbReference type="OrthoDB" id="5349373at2"/>
<accession>A0A1C0B545</accession>
<evidence type="ECO:0000313" key="3">
    <source>
        <dbReference type="Proteomes" id="UP000093281"/>
    </source>
</evidence>
<dbReference type="PATRIC" id="fig|544718.51.peg.1782"/>
<dbReference type="Pfam" id="PF14559">
    <property type="entry name" value="TPR_19"/>
    <property type="match status" value="1"/>
</dbReference>
<protein>
    <submittedName>
        <fullName evidence="2">Uncharacterized protein</fullName>
    </submittedName>
</protein>
<dbReference type="EMBL" id="LCUJ01000009">
    <property type="protein sequence ID" value="OCL97661.1"/>
    <property type="molecule type" value="Genomic_DNA"/>
</dbReference>
<feature type="repeat" description="TPR" evidence="1">
    <location>
        <begin position="244"/>
        <end position="277"/>
    </location>
</feature>
<dbReference type="InterPro" id="IPR019734">
    <property type="entry name" value="TPR_rpt"/>
</dbReference>
<proteinExistence type="predicted"/>
<keyword evidence="1" id="KW-0802">TPR repeat</keyword>
<name>A0A1C0B545_9BACT</name>
<evidence type="ECO:0000256" key="1">
    <source>
        <dbReference type="PROSITE-ProRule" id="PRU00339"/>
    </source>
</evidence>
<dbReference type="SUPFAM" id="SSF48452">
    <property type="entry name" value="TPR-like"/>
    <property type="match status" value="1"/>
</dbReference>
<dbReference type="Gene3D" id="1.25.40.10">
    <property type="entry name" value="Tetratricopeptide repeat domain"/>
    <property type="match status" value="1"/>
</dbReference>